<dbReference type="InterPro" id="IPR028939">
    <property type="entry name" value="P5C_Rdtase_cat_N"/>
</dbReference>
<accession>A0ABR8SVL2</accession>
<dbReference type="Gene3D" id="3.40.50.720">
    <property type="entry name" value="NAD(P)-binding Rossmann-like Domain"/>
    <property type="match status" value="1"/>
</dbReference>
<comment type="function">
    <text evidence="2">Catalyzes the reduction of 1-pyrroline-5-carboxylate (PCA) to L-proline.</text>
</comment>
<dbReference type="NCBIfam" id="NF005814">
    <property type="entry name" value="PRK07680.1"/>
    <property type="match status" value="1"/>
</dbReference>
<proteinExistence type="inferred from homology"/>
<comment type="catalytic activity">
    <reaction evidence="2">
        <text>L-proline + NAD(+) = (S)-1-pyrroline-5-carboxylate + NADH + 2 H(+)</text>
        <dbReference type="Rhea" id="RHEA:14105"/>
        <dbReference type="ChEBI" id="CHEBI:15378"/>
        <dbReference type="ChEBI" id="CHEBI:17388"/>
        <dbReference type="ChEBI" id="CHEBI:57540"/>
        <dbReference type="ChEBI" id="CHEBI:57945"/>
        <dbReference type="ChEBI" id="CHEBI:60039"/>
        <dbReference type="EC" id="1.5.1.2"/>
    </reaction>
</comment>
<feature type="domain" description="Pyrroline-5-carboxylate reductase dimerisation" evidence="4">
    <location>
        <begin position="161"/>
        <end position="262"/>
    </location>
</feature>
<comment type="pathway">
    <text evidence="2">Amino-acid biosynthesis; L-proline biosynthesis; L-proline from L-glutamate 5-semialdehyde: step 1/1.</text>
</comment>
<dbReference type="HAMAP" id="MF_01925">
    <property type="entry name" value="P5C_reductase"/>
    <property type="match status" value="1"/>
</dbReference>
<reference evidence="5 6" key="1">
    <citation type="submission" date="2020-08" db="EMBL/GenBank/DDBJ databases">
        <title>A Genomic Blueprint of the Chicken Gut Microbiome.</title>
        <authorList>
            <person name="Gilroy R."/>
            <person name="Ravi A."/>
            <person name="Getino M."/>
            <person name="Pursley I."/>
            <person name="Horton D.L."/>
            <person name="Alikhan N.-F."/>
            <person name="Baker D."/>
            <person name="Gharbi K."/>
            <person name="Hall N."/>
            <person name="Watson M."/>
            <person name="Adriaenssens E.M."/>
            <person name="Foster-Nyarko E."/>
            <person name="Jarju S."/>
            <person name="Secka A."/>
            <person name="Antonio M."/>
            <person name="Oren A."/>
            <person name="Chaudhuri R."/>
            <person name="La Ragione R.M."/>
            <person name="Hildebrand F."/>
            <person name="Pallen M.J."/>
        </authorList>
    </citation>
    <scope>NUCLEOTIDE SEQUENCE [LARGE SCALE GENOMIC DNA]</scope>
    <source>
        <strain evidence="5 6">Sa2BVA9</strain>
    </source>
</reference>
<comment type="subcellular location">
    <subcellularLocation>
        <location evidence="2">Cytoplasm</location>
    </subcellularLocation>
</comment>
<evidence type="ECO:0000313" key="6">
    <source>
        <dbReference type="Proteomes" id="UP000608071"/>
    </source>
</evidence>
<organism evidence="5 6">
    <name type="scientific">Paenibacillus gallinarum</name>
    <dbReference type="NCBI Taxonomy" id="2762232"/>
    <lineage>
        <taxon>Bacteria</taxon>
        <taxon>Bacillati</taxon>
        <taxon>Bacillota</taxon>
        <taxon>Bacilli</taxon>
        <taxon>Bacillales</taxon>
        <taxon>Paenibacillaceae</taxon>
        <taxon>Paenibacillus</taxon>
    </lineage>
</organism>
<dbReference type="SUPFAM" id="SSF51735">
    <property type="entry name" value="NAD(P)-binding Rossmann-fold domains"/>
    <property type="match status" value="1"/>
</dbReference>
<dbReference type="InterPro" id="IPR008927">
    <property type="entry name" value="6-PGluconate_DH-like_C_sf"/>
</dbReference>
<dbReference type="InterPro" id="IPR000304">
    <property type="entry name" value="Pyrroline-COOH_reductase"/>
</dbReference>
<comment type="catalytic activity">
    <reaction evidence="2">
        <text>L-proline + NADP(+) = (S)-1-pyrroline-5-carboxylate + NADPH + 2 H(+)</text>
        <dbReference type="Rhea" id="RHEA:14109"/>
        <dbReference type="ChEBI" id="CHEBI:15378"/>
        <dbReference type="ChEBI" id="CHEBI:17388"/>
        <dbReference type="ChEBI" id="CHEBI:57783"/>
        <dbReference type="ChEBI" id="CHEBI:58349"/>
        <dbReference type="ChEBI" id="CHEBI:60039"/>
        <dbReference type="EC" id="1.5.1.2"/>
    </reaction>
</comment>
<evidence type="ECO:0000259" key="3">
    <source>
        <dbReference type="Pfam" id="PF03807"/>
    </source>
</evidence>
<dbReference type="EMBL" id="JACSQL010000002">
    <property type="protein sequence ID" value="MBD7967539.1"/>
    <property type="molecule type" value="Genomic_DNA"/>
</dbReference>
<dbReference type="Proteomes" id="UP000608071">
    <property type="component" value="Unassembled WGS sequence"/>
</dbReference>
<keyword evidence="2" id="KW-0641">Proline biosynthesis</keyword>
<evidence type="ECO:0000256" key="1">
    <source>
        <dbReference type="ARBA" id="ARBA00005525"/>
    </source>
</evidence>
<dbReference type="PANTHER" id="PTHR11645:SF51">
    <property type="entry name" value="COME OPERON PROTEIN 4"/>
    <property type="match status" value="1"/>
</dbReference>
<comment type="similarity">
    <text evidence="1 2">Belongs to the pyrroline-5-carboxylate reductase family.</text>
</comment>
<dbReference type="InterPro" id="IPR029036">
    <property type="entry name" value="P5CR_dimer"/>
</dbReference>
<keyword evidence="6" id="KW-1185">Reference proteome</keyword>
<name>A0ABR8SVL2_9BACL</name>
<dbReference type="EC" id="1.5.1.2" evidence="2"/>
<keyword evidence="2" id="KW-0521">NADP</keyword>
<dbReference type="InterPro" id="IPR036291">
    <property type="entry name" value="NAD(P)-bd_dom_sf"/>
</dbReference>
<evidence type="ECO:0000256" key="2">
    <source>
        <dbReference type="HAMAP-Rule" id="MF_01925"/>
    </source>
</evidence>
<dbReference type="PROSITE" id="PS00521">
    <property type="entry name" value="P5CR"/>
    <property type="match status" value="1"/>
</dbReference>
<sequence length="282" mass="30784">MLKVGFIGTGSMGSLLINAFLASGALDAYQITASNRTRGKVVSLASLHPGLYPAETNRETVERSNIVFLCIKPHEFKEVIEYIKPVVTPDQIIISITSPVQIRHLESVLPCKITKIIPSITHLTGSGASLCIHGNRMNDEDKKRVEMLFSYISRPIRVEETYTRISSDFSSCGPAFVAFFLEQWIDAAVRKTGITSDEATRLASEMLLGTGKLLAEGAVTPSQLQERVAVPGGITAKALNLLDSSLAGVFDQLIQVTHAKYEKDLEALDAEFGAGEINRQQY</sequence>
<dbReference type="SUPFAM" id="SSF48179">
    <property type="entry name" value="6-phosphogluconate dehydrogenase C-terminal domain-like"/>
    <property type="match status" value="1"/>
</dbReference>
<evidence type="ECO:0000313" key="5">
    <source>
        <dbReference type="EMBL" id="MBD7967539.1"/>
    </source>
</evidence>
<dbReference type="Gene3D" id="1.10.3730.10">
    <property type="entry name" value="ProC C-terminal domain-like"/>
    <property type="match status" value="1"/>
</dbReference>
<dbReference type="Pfam" id="PF14748">
    <property type="entry name" value="P5CR_dimer"/>
    <property type="match status" value="1"/>
</dbReference>
<dbReference type="InterPro" id="IPR053790">
    <property type="entry name" value="P5CR-like_CS"/>
</dbReference>
<keyword evidence="2" id="KW-0560">Oxidoreductase</keyword>
<feature type="domain" description="Pyrroline-5-carboxylate reductase catalytic N-terminal" evidence="3">
    <location>
        <begin position="3"/>
        <end position="98"/>
    </location>
</feature>
<dbReference type="PIRSF" id="PIRSF000193">
    <property type="entry name" value="Pyrrol-5-carb_rd"/>
    <property type="match status" value="1"/>
</dbReference>
<dbReference type="Pfam" id="PF03807">
    <property type="entry name" value="F420_oxidored"/>
    <property type="match status" value="1"/>
</dbReference>
<protein>
    <recommendedName>
        <fullName evidence="2">Pyrroline-5-carboxylate reductase</fullName>
        <shortName evidence="2">P5C reductase</shortName>
        <shortName evidence="2">P5CR</shortName>
        <ecNumber evidence="2">1.5.1.2</ecNumber>
    </recommendedName>
    <alternativeName>
        <fullName evidence="2">PCA reductase</fullName>
    </alternativeName>
</protein>
<keyword evidence="2" id="KW-0028">Amino-acid biosynthesis</keyword>
<gene>
    <name evidence="2" type="primary">proC</name>
    <name evidence="5" type="ORF">H9647_05655</name>
</gene>
<comment type="caution">
    <text evidence="5">The sequence shown here is derived from an EMBL/GenBank/DDBJ whole genome shotgun (WGS) entry which is preliminary data.</text>
</comment>
<evidence type="ECO:0000259" key="4">
    <source>
        <dbReference type="Pfam" id="PF14748"/>
    </source>
</evidence>
<keyword evidence="2" id="KW-0963">Cytoplasm</keyword>
<dbReference type="PANTHER" id="PTHR11645">
    <property type="entry name" value="PYRROLINE-5-CARBOXYLATE REDUCTASE"/>
    <property type="match status" value="1"/>
</dbReference>